<dbReference type="InterPro" id="IPR011990">
    <property type="entry name" value="TPR-like_helical_dom_sf"/>
</dbReference>
<dbReference type="InterPro" id="IPR002885">
    <property type="entry name" value="PPR_rpt"/>
</dbReference>
<comment type="function">
    <text evidence="3">Regulates mitochondrial small subunit maturation by controlling 15S rRNA 5'-end processing. Localizes to the 5' precursor of the 15S rRNA in a position that is subsequently occupied by mS47 in the mature yeast mtSSU. Uses structure and sequence-specific RNA recognition, binding to a single-stranded region of the precursor and specifically recognizing bases -6 to -1. The exchange of Ccm1 for mS47 is coupled to the irreversible removal of precursor rRNA that is accompanied by conformational changes of the mitoribosomal proteins uS5m and mS26. These conformational changes signal completion of 5'-end rRNA processing through protection of the mature 5'-end of the 15S rRNA and stabilization of mS47. The removal of the 5' precursor together with the dissociation of Ccm1 may be catalyzed by the 5'-3' exoribonuclease Pet127. Involved in the specific removal of group I introns in mitochondrial encoded transcripts.</text>
</comment>
<dbReference type="PANTHER" id="PTHR47447">
    <property type="entry name" value="OS03G0856100 PROTEIN"/>
    <property type="match status" value="1"/>
</dbReference>
<feature type="repeat" description="PPR" evidence="5">
    <location>
        <begin position="222"/>
        <end position="256"/>
    </location>
</feature>
<protein>
    <recommendedName>
        <fullName evidence="7">Pentatricopeptide repeat-containing protein-mitochondrial domain-containing protein</fullName>
    </recommendedName>
</protein>
<dbReference type="PROSITE" id="PS51375">
    <property type="entry name" value="PPR"/>
    <property type="match status" value="4"/>
</dbReference>
<feature type="repeat" description="PPR" evidence="5">
    <location>
        <begin position="187"/>
        <end position="221"/>
    </location>
</feature>
<evidence type="ECO:0000256" key="4">
    <source>
        <dbReference type="ARBA" id="ARBA00044511"/>
    </source>
</evidence>
<dbReference type="InterPro" id="IPR057027">
    <property type="entry name" value="TPR_mt"/>
</dbReference>
<comment type="similarity">
    <text evidence="1">Belongs to the CCM1 family.</text>
</comment>
<dbReference type="Gene3D" id="1.25.40.10">
    <property type="entry name" value="Tetratricopeptide repeat domain"/>
    <property type="match status" value="2"/>
</dbReference>
<dbReference type="EMBL" id="BEXD01000440">
    <property type="protein sequence ID" value="GBB87466.1"/>
    <property type="molecule type" value="Genomic_DNA"/>
</dbReference>
<feature type="coiled-coil region" evidence="6">
    <location>
        <begin position="45"/>
        <end position="79"/>
    </location>
</feature>
<evidence type="ECO:0000256" key="1">
    <source>
        <dbReference type="ARBA" id="ARBA00006192"/>
    </source>
</evidence>
<evidence type="ECO:0000256" key="5">
    <source>
        <dbReference type="PROSITE-ProRule" id="PRU00708"/>
    </source>
</evidence>
<comment type="subunit">
    <text evidence="4">Binds to mitochondrial small subunit 15S rRNA.</text>
</comment>
<feature type="domain" description="Pentatricopeptide repeat-containing protein-mitochondrial" evidence="7">
    <location>
        <begin position="196"/>
        <end position="319"/>
    </location>
</feature>
<dbReference type="STRING" id="94130.A0A2Z6R3V9"/>
<sequence length="345" mass="39636">MLSSKLKNFNKINLLPLHNIFFYEKQPKYSLYSIFLRQSSNINKKSKLHEKIVQSEKDIKKLEQKISAFDKQVINLESDKQQSLSENFLSQIHEAISAPPQLRHKLSITDGKRLDSSQDDQELSLPTVSDLQASKHEQIHLLTQMKKENLESIEQFNNWLYACVLTERVDEALDILSLMEKADVIPNTVTYDHLINLYASVGELQKAIGSFDLIESAGLKPTVHSYANLIKAYNKHNRVDDAFNVYLNMKNNGLMPTQPIFTTLIKGCIDNGEIKRAWTTFDHMRLEACQPDEVTFSLMIHACAKEENTERAFDLYQEMKERGLCPTDVTFNSLIHACAKRKDIL</sequence>
<keyword evidence="9" id="KW-1185">Reference proteome</keyword>
<dbReference type="PANTHER" id="PTHR47447:SF17">
    <property type="entry name" value="OS12G0638900 PROTEIN"/>
    <property type="match status" value="1"/>
</dbReference>
<evidence type="ECO:0000256" key="3">
    <source>
        <dbReference type="ARBA" id="ARBA00044493"/>
    </source>
</evidence>
<dbReference type="Pfam" id="PF23276">
    <property type="entry name" value="TPR_24"/>
    <property type="match status" value="1"/>
</dbReference>
<feature type="repeat" description="PPR" evidence="5">
    <location>
        <begin position="292"/>
        <end position="326"/>
    </location>
</feature>
<evidence type="ECO:0000256" key="2">
    <source>
        <dbReference type="ARBA" id="ARBA00022737"/>
    </source>
</evidence>
<comment type="caution">
    <text evidence="8">The sequence shown here is derived from an EMBL/GenBank/DDBJ whole genome shotgun (WGS) entry which is preliminary data.</text>
</comment>
<evidence type="ECO:0000259" key="7">
    <source>
        <dbReference type="Pfam" id="PF23276"/>
    </source>
</evidence>
<keyword evidence="2" id="KW-0677">Repeat</keyword>
<proteinExistence type="inferred from homology"/>
<gene>
    <name evidence="8" type="ORF">RclHR1_13940004</name>
</gene>
<evidence type="ECO:0000313" key="8">
    <source>
        <dbReference type="EMBL" id="GBB87466.1"/>
    </source>
</evidence>
<dbReference type="Pfam" id="PF01535">
    <property type="entry name" value="PPR"/>
    <property type="match status" value="2"/>
</dbReference>
<dbReference type="AlphaFoldDB" id="A0A2Z6R3V9"/>
<dbReference type="NCBIfam" id="TIGR00756">
    <property type="entry name" value="PPR"/>
    <property type="match status" value="4"/>
</dbReference>
<name>A0A2Z6R3V9_9GLOM</name>
<evidence type="ECO:0000256" key="6">
    <source>
        <dbReference type="SAM" id="Coils"/>
    </source>
</evidence>
<evidence type="ECO:0000313" key="9">
    <source>
        <dbReference type="Proteomes" id="UP000247702"/>
    </source>
</evidence>
<accession>A0A2Z6R3V9</accession>
<keyword evidence="6" id="KW-0175">Coiled coil</keyword>
<dbReference type="Proteomes" id="UP000247702">
    <property type="component" value="Unassembled WGS sequence"/>
</dbReference>
<reference evidence="8 9" key="1">
    <citation type="submission" date="2017-11" db="EMBL/GenBank/DDBJ databases">
        <title>The genome of Rhizophagus clarus HR1 reveals common genetic basis of auxotrophy among arbuscular mycorrhizal fungi.</title>
        <authorList>
            <person name="Kobayashi Y."/>
        </authorList>
    </citation>
    <scope>NUCLEOTIDE SEQUENCE [LARGE SCALE GENOMIC DNA]</scope>
    <source>
        <strain evidence="8 9">HR1</strain>
    </source>
</reference>
<organism evidence="8 9">
    <name type="scientific">Rhizophagus clarus</name>
    <dbReference type="NCBI Taxonomy" id="94130"/>
    <lineage>
        <taxon>Eukaryota</taxon>
        <taxon>Fungi</taxon>
        <taxon>Fungi incertae sedis</taxon>
        <taxon>Mucoromycota</taxon>
        <taxon>Glomeromycotina</taxon>
        <taxon>Glomeromycetes</taxon>
        <taxon>Glomerales</taxon>
        <taxon>Glomeraceae</taxon>
        <taxon>Rhizophagus</taxon>
    </lineage>
</organism>
<feature type="repeat" description="PPR" evidence="5">
    <location>
        <begin position="257"/>
        <end position="291"/>
    </location>
</feature>